<sequence>MTTTDRERIRGDADISAEKEYQTVHRIRSRIEELQDDAAILKEHHPELHAELRDAVCDDS</sequence>
<keyword evidence="1" id="KW-0175">Coiled coil</keyword>
<dbReference type="EMBL" id="CP034940">
    <property type="protein sequence ID" value="QAY21080.1"/>
    <property type="molecule type" value="Genomic_DNA"/>
</dbReference>
<evidence type="ECO:0000313" key="2">
    <source>
        <dbReference type="EMBL" id="QAY21080.1"/>
    </source>
</evidence>
<proteinExistence type="predicted"/>
<protein>
    <submittedName>
        <fullName evidence="2">Uncharacterized protein</fullName>
    </submittedName>
</protein>
<dbReference type="KEGG" id="hezz:EO776_14195"/>
<reference evidence="3" key="1">
    <citation type="submission" date="2019-01" db="EMBL/GenBank/DDBJ databases">
        <title>Complete genome of Halorubrum ezzemoulense strain FB21.</title>
        <authorList>
            <person name="Feng Y."/>
            <person name="Louyakis A.S."/>
            <person name="Papke R.T."/>
            <person name="Gogarten J.P."/>
        </authorList>
    </citation>
    <scope>NUCLEOTIDE SEQUENCE [LARGE SCALE GENOMIC DNA]</scope>
    <source>
        <strain evidence="3">Fb21</strain>
    </source>
</reference>
<gene>
    <name evidence="2" type="ORF">EO776_14195</name>
</gene>
<evidence type="ECO:0000256" key="1">
    <source>
        <dbReference type="SAM" id="Coils"/>
    </source>
</evidence>
<feature type="coiled-coil region" evidence="1">
    <location>
        <begin position="17"/>
        <end position="51"/>
    </location>
</feature>
<evidence type="ECO:0000313" key="3">
    <source>
        <dbReference type="Proteomes" id="UP000293073"/>
    </source>
</evidence>
<name>A0A481RIN8_HALEZ</name>
<dbReference type="AlphaFoldDB" id="A0A481RIN8"/>
<dbReference type="GeneID" id="301360991"/>
<organism evidence="2 3">
    <name type="scientific">Halorubrum ezzemoulense</name>
    <name type="common">Halorubrum chaoviator</name>
    <dbReference type="NCBI Taxonomy" id="337243"/>
    <lineage>
        <taxon>Archaea</taxon>
        <taxon>Methanobacteriati</taxon>
        <taxon>Methanobacteriota</taxon>
        <taxon>Stenosarchaea group</taxon>
        <taxon>Halobacteria</taxon>
        <taxon>Halobacteriales</taxon>
        <taxon>Haloferacaceae</taxon>
        <taxon>Halorubrum</taxon>
    </lineage>
</organism>
<dbReference type="RefSeq" id="WP_129452491.1">
    <property type="nucleotide sequence ID" value="NZ_CP034940.1"/>
</dbReference>
<dbReference type="Proteomes" id="UP000293073">
    <property type="component" value="Chromosome"/>
</dbReference>
<accession>A0A481RIN8</accession>